<organism evidence="1 2">
    <name type="scientific">Vagococcus acidifermentans</name>
    <dbReference type="NCBI Taxonomy" id="564710"/>
    <lineage>
        <taxon>Bacteria</taxon>
        <taxon>Bacillati</taxon>
        <taxon>Bacillota</taxon>
        <taxon>Bacilli</taxon>
        <taxon>Lactobacillales</taxon>
        <taxon>Enterococcaceae</taxon>
        <taxon>Vagococcus</taxon>
    </lineage>
</organism>
<name>A0A430B0D5_9ENTE</name>
<sequence>MTQQDWLYAQIASLEASSQQYEDRAFFQELREIVQEQYKRIEQAEGEIDGTIWSPRNWS</sequence>
<comment type="caution">
    <text evidence="1">The sequence shown here is derived from an EMBL/GenBank/DDBJ whole genome shotgun (WGS) entry which is preliminary data.</text>
</comment>
<protein>
    <submittedName>
        <fullName evidence="1">Uncharacterized protein</fullName>
    </submittedName>
</protein>
<dbReference type="AlphaFoldDB" id="A0A430B0D5"/>
<dbReference type="RefSeq" id="WP_126812121.1">
    <property type="nucleotide sequence ID" value="NZ_NGKC01000002.1"/>
</dbReference>
<keyword evidence="2" id="KW-1185">Reference proteome</keyword>
<evidence type="ECO:0000313" key="2">
    <source>
        <dbReference type="Proteomes" id="UP000286773"/>
    </source>
</evidence>
<accession>A0A430B0D5</accession>
<reference evidence="1 2" key="1">
    <citation type="submission" date="2017-05" db="EMBL/GenBank/DDBJ databases">
        <title>Vagococcus spp. assemblies.</title>
        <authorList>
            <person name="Gulvik C.A."/>
        </authorList>
    </citation>
    <scope>NUCLEOTIDE SEQUENCE [LARGE SCALE GENOMIC DNA]</scope>
    <source>
        <strain evidence="1 2">LMG 24798</strain>
    </source>
</reference>
<dbReference type="OrthoDB" id="2918624at2"/>
<evidence type="ECO:0000313" key="1">
    <source>
        <dbReference type="EMBL" id="RSU13807.1"/>
    </source>
</evidence>
<dbReference type="EMBL" id="NGKC01000002">
    <property type="protein sequence ID" value="RSU13807.1"/>
    <property type="molecule type" value="Genomic_DNA"/>
</dbReference>
<gene>
    <name evidence="1" type="ORF">CBF27_02600</name>
</gene>
<dbReference type="Proteomes" id="UP000286773">
    <property type="component" value="Unassembled WGS sequence"/>
</dbReference>
<proteinExistence type="predicted"/>